<organism evidence="3 4">
    <name type="scientific">Idiomarina abyssalis</name>
    <dbReference type="NCBI Taxonomy" id="86102"/>
    <lineage>
        <taxon>Bacteria</taxon>
        <taxon>Pseudomonadati</taxon>
        <taxon>Pseudomonadota</taxon>
        <taxon>Gammaproteobacteria</taxon>
        <taxon>Alteromonadales</taxon>
        <taxon>Idiomarinaceae</taxon>
        <taxon>Idiomarina</taxon>
    </lineage>
</organism>
<feature type="domain" description="NTP pyrophosphohydrolase MazG-like" evidence="1">
    <location>
        <begin position="32"/>
        <end position="102"/>
    </location>
</feature>
<dbReference type="SUPFAM" id="SSF101386">
    <property type="entry name" value="all-alpha NTP pyrophosphatases"/>
    <property type="match status" value="1"/>
</dbReference>
<keyword evidence="5" id="KW-1185">Reference proteome</keyword>
<evidence type="ECO:0000313" key="4">
    <source>
        <dbReference type="Proteomes" id="UP000621390"/>
    </source>
</evidence>
<evidence type="ECO:0000313" key="3">
    <source>
        <dbReference type="EMBL" id="MBJ7314660.1"/>
    </source>
</evidence>
<evidence type="ECO:0000313" key="2">
    <source>
        <dbReference type="EMBL" id="MBJ7267681.1"/>
    </source>
</evidence>
<dbReference type="RefSeq" id="WP_199494952.1">
    <property type="nucleotide sequence ID" value="NZ_DFMD01000024.1"/>
</dbReference>
<protein>
    <recommendedName>
        <fullName evidence="1">NTP pyrophosphohydrolase MazG-like domain-containing protein</fullName>
    </recommendedName>
</protein>
<evidence type="ECO:0000313" key="5">
    <source>
        <dbReference type="Proteomes" id="UP000655994"/>
    </source>
</evidence>
<dbReference type="PANTHER" id="PTHR42702">
    <property type="entry name" value="NUCLEOTIDE PYROPHOSPHOHYDROLASE"/>
    <property type="match status" value="1"/>
</dbReference>
<accession>A0A8I1G7K5</accession>
<proteinExistence type="predicted"/>
<dbReference type="Proteomes" id="UP000621390">
    <property type="component" value="Unassembled WGS sequence"/>
</dbReference>
<dbReference type="AlphaFoldDB" id="A0A8I1G7K5"/>
<dbReference type="PIRSF" id="PIRSF036521">
    <property type="entry name" value="UCP036521_pph"/>
    <property type="match status" value="1"/>
</dbReference>
<evidence type="ECO:0000259" key="1">
    <source>
        <dbReference type="Pfam" id="PF03819"/>
    </source>
</evidence>
<gene>
    <name evidence="2" type="ORF">JHC10_12115</name>
    <name evidence="3" type="ORF">JHC11_01400</name>
</gene>
<dbReference type="EMBL" id="JAEMOS010000040">
    <property type="protein sequence ID" value="MBJ7267681.1"/>
    <property type="molecule type" value="Genomic_DNA"/>
</dbReference>
<reference evidence="3 5" key="1">
    <citation type="submission" date="2020-09" db="EMBL/GenBank/DDBJ databases">
        <title>Draft Genomes of Bacterial Isolates from North Pond Shallow Sediments.</title>
        <authorList>
            <person name="Kiel Reese B."/>
            <person name="Mullis M."/>
            <person name="Weisend R.E."/>
        </authorList>
    </citation>
    <scope>NUCLEOTIDE SEQUENCE</scope>
    <source>
        <strain evidence="3">KJE-2</strain>
        <strain evidence="2 5">KJE-3</strain>
    </source>
</reference>
<dbReference type="Proteomes" id="UP000655994">
    <property type="component" value="Unassembled WGS sequence"/>
</dbReference>
<dbReference type="CDD" id="cd11535">
    <property type="entry name" value="NTP-PPase_SsMazG"/>
    <property type="match status" value="1"/>
</dbReference>
<sequence length="108" mass="12283">MPTLKSQPTLADFQEYVTELEAERGFSEQTVKDKCLLLGEEVGELFNAVRKVEGLAIDHQSEIGDVNDELADVFIYLCAIANRYNVDLEKAFLAKEAKNKQRTWTKSR</sequence>
<name>A0A8I1G7K5_9GAMM</name>
<dbReference type="Gene3D" id="1.10.287.1080">
    <property type="entry name" value="MazG-like"/>
    <property type="match status" value="1"/>
</dbReference>
<comment type="caution">
    <text evidence="3">The sequence shown here is derived from an EMBL/GenBank/DDBJ whole genome shotgun (WGS) entry which is preliminary data.</text>
</comment>
<dbReference type="EMBL" id="JAEMOP010000002">
    <property type="protein sequence ID" value="MBJ7314660.1"/>
    <property type="molecule type" value="Genomic_DNA"/>
</dbReference>
<dbReference type="PANTHER" id="PTHR42702:SF1">
    <property type="entry name" value="REGULATORY PROTEIN FOR BETA-LACTAMASE"/>
    <property type="match status" value="1"/>
</dbReference>
<dbReference type="InterPro" id="IPR004518">
    <property type="entry name" value="MazG-like_dom"/>
</dbReference>
<dbReference type="Pfam" id="PF03819">
    <property type="entry name" value="MazG"/>
    <property type="match status" value="1"/>
</dbReference>
<dbReference type="InterPro" id="IPR011411">
    <property type="entry name" value="MazG-related_YvdC"/>
</dbReference>